<gene>
    <name evidence="2" type="ORF">KFE25_000860</name>
</gene>
<dbReference type="Proteomes" id="UP000751190">
    <property type="component" value="Unassembled WGS sequence"/>
</dbReference>
<dbReference type="OrthoDB" id="10595514at2759"/>
<comment type="caution">
    <text evidence="2">The sequence shown here is derived from an EMBL/GenBank/DDBJ whole genome shotgun (WGS) entry which is preliminary data.</text>
</comment>
<dbReference type="EMBL" id="JAGTXO010000006">
    <property type="protein sequence ID" value="KAG8467544.1"/>
    <property type="molecule type" value="Genomic_DNA"/>
</dbReference>
<organism evidence="2 3">
    <name type="scientific">Diacronema lutheri</name>
    <name type="common">Unicellular marine alga</name>
    <name type="synonym">Monochrysis lutheri</name>
    <dbReference type="NCBI Taxonomy" id="2081491"/>
    <lineage>
        <taxon>Eukaryota</taxon>
        <taxon>Haptista</taxon>
        <taxon>Haptophyta</taxon>
        <taxon>Pavlovophyceae</taxon>
        <taxon>Pavlovales</taxon>
        <taxon>Pavlovaceae</taxon>
        <taxon>Diacronema</taxon>
    </lineage>
</organism>
<evidence type="ECO:0000313" key="3">
    <source>
        <dbReference type="Proteomes" id="UP000751190"/>
    </source>
</evidence>
<dbReference type="AlphaFoldDB" id="A0A8J6CCG7"/>
<reference evidence="2" key="1">
    <citation type="submission" date="2021-05" db="EMBL/GenBank/DDBJ databases">
        <title>The genome of the haptophyte Pavlova lutheri (Diacronema luteri, Pavlovales) - a model for lipid biosynthesis in eukaryotic algae.</title>
        <authorList>
            <person name="Hulatt C.J."/>
            <person name="Posewitz M.C."/>
        </authorList>
    </citation>
    <scope>NUCLEOTIDE SEQUENCE</scope>
    <source>
        <strain evidence="2">NIVA-4/92</strain>
    </source>
</reference>
<proteinExistence type="predicted"/>
<evidence type="ECO:0000256" key="1">
    <source>
        <dbReference type="SAM" id="MobiDB-lite"/>
    </source>
</evidence>
<evidence type="ECO:0000313" key="2">
    <source>
        <dbReference type="EMBL" id="KAG8467544.1"/>
    </source>
</evidence>
<protein>
    <submittedName>
        <fullName evidence="2">Uncharacterized protein</fullName>
    </submittedName>
</protein>
<sequence>MTDAKLYVDRVAVASAFDSISSIDAIIFGREAGGVVNERRPGGAIGSAKHAASKSAVAPVSLDSMEHTDQLVFEQARGGAPGDSARPKLPEGTQAHATLPRADKTRAFATHKLAKPDPFAAQSARLLSALETHPAHLANERWPVVRVAKEFAFRLEQIGSSLENCTRNLGRLCVALKIGTVEDNKVVAVSALDAQRIAASWGLVIDRAQMRELFALHKCAADVPVPISLFVRRFSEPIGVEGGILDSSRPRSYTRPPPIDYGGGSGPYSGGRANEVEQARVASYKAVGDRRRTEFQAAWSNHVAKHAAKGTHPSMPGAVSNVARLHERMQQSGMTHTDAIRKVVRTVGHGTLAANSTAFGVSALRLSPELLVRTAAALGVTLHPPDVATLMGAYGECSVSEFASRFLDSDPLAG</sequence>
<keyword evidence="3" id="KW-1185">Reference proteome</keyword>
<name>A0A8J6CCG7_DIALT</name>
<accession>A0A8J6CCG7</accession>
<feature type="region of interest" description="Disordered" evidence="1">
    <location>
        <begin position="245"/>
        <end position="272"/>
    </location>
</feature>